<evidence type="ECO:0000313" key="3">
    <source>
        <dbReference type="Proteomes" id="UP000237271"/>
    </source>
</evidence>
<dbReference type="Proteomes" id="UP000237271">
    <property type="component" value="Unassembled WGS sequence"/>
</dbReference>
<feature type="non-terminal residue" evidence="2">
    <location>
        <position position="422"/>
    </location>
</feature>
<dbReference type="SUPFAM" id="SSF46689">
    <property type="entry name" value="Homeodomain-like"/>
    <property type="match status" value="2"/>
</dbReference>
<evidence type="ECO:0000259" key="1">
    <source>
        <dbReference type="PROSITE" id="PS50090"/>
    </source>
</evidence>
<dbReference type="CDD" id="cd00167">
    <property type="entry name" value="SANT"/>
    <property type="match status" value="2"/>
</dbReference>
<evidence type="ECO:0000313" key="2">
    <source>
        <dbReference type="EMBL" id="POM75216.1"/>
    </source>
</evidence>
<dbReference type="Pfam" id="PF00249">
    <property type="entry name" value="Myb_DNA-binding"/>
    <property type="match status" value="2"/>
</dbReference>
<feature type="domain" description="Myb-like" evidence="1">
    <location>
        <begin position="103"/>
        <end position="151"/>
    </location>
</feature>
<organism evidence="2 3">
    <name type="scientific">Phytophthora palmivora</name>
    <dbReference type="NCBI Taxonomy" id="4796"/>
    <lineage>
        <taxon>Eukaryota</taxon>
        <taxon>Sar</taxon>
        <taxon>Stramenopiles</taxon>
        <taxon>Oomycota</taxon>
        <taxon>Peronosporomycetes</taxon>
        <taxon>Peronosporales</taxon>
        <taxon>Peronosporaceae</taxon>
        <taxon>Phytophthora</taxon>
    </lineage>
</organism>
<dbReference type="PANTHER" id="PTHR44042">
    <property type="entry name" value="DUPLICATED HOMEODOMAIN-LIKE SUPERFAMILY PROTEIN-RELATED"/>
    <property type="match status" value="1"/>
</dbReference>
<dbReference type="Gene3D" id="1.10.10.60">
    <property type="entry name" value="Homeodomain-like"/>
    <property type="match status" value="2"/>
</dbReference>
<dbReference type="OrthoDB" id="118550at2759"/>
<proteinExistence type="predicted"/>
<dbReference type="PANTHER" id="PTHR44042:SF54">
    <property type="entry name" value="MYB-LIKE DNA-BINDING DOMAIN, SHAQKYF CLASS PROTEIN"/>
    <property type="match status" value="1"/>
</dbReference>
<comment type="caution">
    <text evidence="2">The sequence shown here is derived from an EMBL/GenBank/DDBJ whole genome shotgun (WGS) entry which is preliminary data.</text>
</comment>
<dbReference type="PROSITE" id="PS50090">
    <property type="entry name" value="MYB_LIKE"/>
    <property type="match status" value="1"/>
</dbReference>
<name>A0A2P4YBM8_9STRA</name>
<keyword evidence="3" id="KW-1185">Reference proteome</keyword>
<protein>
    <recommendedName>
        <fullName evidence="1">Myb-like domain-containing protein</fullName>
    </recommendedName>
</protein>
<sequence>MGKKETLGSTTNLSTFNISTAGTNHHESPWTADEHQRFLLGLEQFGGGQCSSIREAWQSIATAVGTRDIVEVVYHARLYFVQLQHLNVQKRLERQFMQSVDQRWTTDEDTAFENMLASFSTSSVCYPWEIMASRLPGKSPVDLKERYQKLCYDVARIEAGQHITMHLGQFSGPLLSTKAAAIGESGRLASQMTSPCVLDSVITLTPAEEQILVNAMAEVFVPPEAPADLLAGIASAVAAFTSSNGKRPPQRTHPLFTKDQALKVLNSLLAAKQTDPHVVLETLAIQLRLHPRALNVSAGVSFSNSATTESESSEPNLHLLATTASASDDDLVAESDHRFTHFERKGETLHLEDYAHELAFLPDLSDEVPIDLSSNILNVKCSAHTPDQATRLTELLKQNELIMISSGNALPPPACGVVCDID</sequence>
<accession>A0A2P4YBM8</accession>
<dbReference type="EMBL" id="NCKW01003974">
    <property type="protein sequence ID" value="POM75216.1"/>
    <property type="molecule type" value="Genomic_DNA"/>
</dbReference>
<dbReference type="AlphaFoldDB" id="A0A2P4YBM8"/>
<dbReference type="SMART" id="SM00717">
    <property type="entry name" value="SANT"/>
    <property type="match status" value="2"/>
</dbReference>
<dbReference type="InterPro" id="IPR009057">
    <property type="entry name" value="Homeodomain-like_sf"/>
</dbReference>
<reference evidence="2 3" key="1">
    <citation type="journal article" date="2017" name="Genome Biol. Evol.">
        <title>Phytophthora megakarya and P. palmivora, closely related causal agents of cacao black pod rot, underwent increases in genome sizes and gene numbers by different mechanisms.</title>
        <authorList>
            <person name="Ali S.S."/>
            <person name="Shao J."/>
            <person name="Lary D.J."/>
            <person name="Kronmiller B."/>
            <person name="Shen D."/>
            <person name="Strem M.D."/>
            <person name="Amoako-Attah I."/>
            <person name="Akrofi A.Y."/>
            <person name="Begoude B.A."/>
            <person name="Ten Hoopen G.M."/>
            <person name="Coulibaly K."/>
            <person name="Kebe B.I."/>
            <person name="Melnick R.L."/>
            <person name="Guiltinan M.J."/>
            <person name="Tyler B.M."/>
            <person name="Meinhardt L.W."/>
            <person name="Bailey B.A."/>
        </authorList>
    </citation>
    <scope>NUCLEOTIDE SEQUENCE [LARGE SCALE GENOMIC DNA]</scope>
    <source>
        <strain evidence="3">sbr112.9</strain>
    </source>
</reference>
<dbReference type="InterPro" id="IPR001005">
    <property type="entry name" value="SANT/Myb"/>
</dbReference>
<gene>
    <name evidence="2" type="ORF">PHPALM_7712</name>
</gene>